<dbReference type="RefSeq" id="WP_135266594.1">
    <property type="nucleotide sequence ID" value="NZ_CP038436.1"/>
</dbReference>
<dbReference type="InterPro" id="IPR014729">
    <property type="entry name" value="Rossmann-like_a/b/a_fold"/>
</dbReference>
<gene>
    <name evidence="2" type="ORF">EXE58_03485</name>
</gene>
<organism evidence="2 3">
    <name type="scientific">Nocardioides seonyuensis</name>
    <dbReference type="NCBI Taxonomy" id="2518371"/>
    <lineage>
        <taxon>Bacteria</taxon>
        <taxon>Bacillati</taxon>
        <taxon>Actinomycetota</taxon>
        <taxon>Actinomycetes</taxon>
        <taxon>Propionibacteriales</taxon>
        <taxon>Nocardioidaceae</taxon>
        <taxon>Nocardioides</taxon>
    </lineage>
</organism>
<name>A0A4V1BLZ8_9ACTN</name>
<accession>A0A4V1BLZ8</accession>
<dbReference type="EMBL" id="CP038436">
    <property type="protein sequence ID" value="QBX54622.1"/>
    <property type="molecule type" value="Genomic_DNA"/>
</dbReference>
<keyword evidence="3" id="KW-1185">Reference proteome</keyword>
<dbReference type="Gene3D" id="3.40.50.620">
    <property type="entry name" value="HUPs"/>
    <property type="match status" value="1"/>
</dbReference>
<protein>
    <submittedName>
        <fullName evidence="2">Asparagine synthase</fullName>
    </submittedName>
</protein>
<evidence type="ECO:0000259" key="1">
    <source>
        <dbReference type="Pfam" id="PF00733"/>
    </source>
</evidence>
<sequence>MTTRSGDAGFWRPTPFEIASSWVHGRIPPPGPEPVETPGPRAAFEAAIIPALTLAPCFVAFSGGRDSSAVLAVATDVARRHGLPDPVPVTELYPGIPESDESEWQELVLSHLGLRDWLRLEFPQGNDFLGGEAQASLRRRGLIWPAALHVKATVLDRIGQSGTLLTGEGGDEVLGRRRGAQVSRLWRRSTARVGASDLRSALSTLSPEPLRRWRGRVRLDGAEMQPWLRPAARARHHRLLAADLASEPLSTSESLRWLLTRRAAAMASHNYTTIAAEHGLALHEPLLDPGFVHALAAAAGRWGFASRTDAMRAIFGDLLPDAILARRGKAYFNRAFMGEETRAFAESWDGSGLDPELVDPAVLRAEWLSPFPSAISTPLLQAAWLASTTPQHQGLGR</sequence>
<dbReference type="Pfam" id="PF00733">
    <property type="entry name" value="Asn_synthase"/>
    <property type="match status" value="1"/>
</dbReference>
<proteinExistence type="predicted"/>
<dbReference type="KEGG" id="nsn:EXE58_03485"/>
<dbReference type="GO" id="GO:0004066">
    <property type="term" value="F:asparagine synthase (glutamine-hydrolyzing) activity"/>
    <property type="evidence" value="ECO:0007669"/>
    <property type="project" value="InterPro"/>
</dbReference>
<feature type="domain" description="Asparagine synthetase" evidence="1">
    <location>
        <begin position="55"/>
        <end position="367"/>
    </location>
</feature>
<reference evidence="2 3" key="1">
    <citation type="submission" date="2019-03" db="EMBL/GenBank/DDBJ databases">
        <title>Three New Species of Nocardioides, Nocardioides euryhalodurans sp. nov., Nocardioides seonyuensis sp. nov. and Nocardioides eburneoflavus sp. nov. Iolated from Soil.</title>
        <authorList>
            <person name="Roh S.G."/>
            <person name="Lee C."/>
            <person name="Kim M.-K."/>
            <person name="Kim S.B."/>
        </authorList>
    </citation>
    <scope>NUCLEOTIDE SEQUENCE [LARGE SCALE GENOMIC DNA]</scope>
    <source>
        <strain evidence="2 3">MMS17-SY207-3</strain>
    </source>
</reference>
<dbReference type="OrthoDB" id="3361376at2"/>
<evidence type="ECO:0000313" key="3">
    <source>
        <dbReference type="Proteomes" id="UP000294853"/>
    </source>
</evidence>
<evidence type="ECO:0000313" key="2">
    <source>
        <dbReference type="EMBL" id="QBX54622.1"/>
    </source>
</evidence>
<dbReference type="SUPFAM" id="SSF52402">
    <property type="entry name" value="Adenine nucleotide alpha hydrolases-like"/>
    <property type="match status" value="1"/>
</dbReference>
<dbReference type="Proteomes" id="UP000294853">
    <property type="component" value="Chromosome"/>
</dbReference>
<dbReference type="InterPro" id="IPR001962">
    <property type="entry name" value="Asn_synthase"/>
</dbReference>
<dbReference type="AlphaFoldDB" id="A0A4V1BLZ8"/>
<dbReference type="GO" id="GO:0006529">
    <property type="term" value="P:asparagine biosynthetic process"/>
    <property type="evidence" value="ECO:0007669"/>
    <property type="project" value="InterPro"/>
</dbReference>